<dbReference type="EMBL" id="RAZT01000024">
    <property type="protein sequence ID" value="RKN25566.1"/>
    <property type="molecule type" value="Genomic_DNA"/>
</dbReference>
<evidence type="ECO:0000256" key="1">
    <source>
        <dbReference type="SAM" id="Phobius"/>
    </source>
</evidence>
<keyword evidence="1" id="KW-0472">Membrane</keyword>
<proteinExistence type="predicted"/>
<protein>
    <submittedName>
        <fullName evidence="2">Uncharacterized protein</fullName>
    </submittedName>
</protein>
<evidence type="ECO:0000313" key="3">
    <source>
        <dbReference type="Proteomes" id="UP000275865"/>
    </source>
</evidence>
<keyword evidence="1" id="KW-1133">Transmembrane helix</keyword>
<sequence length="92" mass="10074">MRKALATVFCVGFLGLLTAGGLALVWFPVQEIINFEPQRNLVCCSPLSDAPVSADEQRNDLIINSLFPIGGGIGTFVLAIYCLKHFISYLRE</sequence>
<reference evidence="2 3" key="1">
    <citation type="submission" date="2018-09" db="EMBL/GenBank/DDBJ databases">
        <title>Micromonospora sp. nov. MS1-9, isolated from a root of Musa sp.</title>
        <authorList>
            <person name="Kuncharoen N."/>
            <person name="Kudo T."/>
            <person name="Ohkuma M."/>
            <person name="Yuki M."/>
            <person name="Tanasupawat S."/>
        </authorList>
    </citation>
    <scope>NUCLEOTIDE SEQUENCE [LARGE SCALE GENOMIC DNA]</scope>
    <source>
        <strain evidence="2 3">MS1-9</strain>
    </source>
</reference>
<dbReference type="Proteomes" id="UP000275865">
    <property type="component" value="Unassembled WGS sequence"/>
</dbReference>
<organism evidence="2 3">
    <name type="scientific">Micromonospora musae</name>
    <dbReference type="NCBI Taxonomy" id="1894970"/>
    <lineage>
        <taxon>Bacteria</taxon>
        <taxon>Bacillati</taxon>
        <taxon>Actinomycetota</taxon>
        <taxon>Actinomycetes</taxon>
        <taxon>Micromonosporales</taxon>
        <taxon>Micromonosporaceae</taxon>
        <taxon>Micromonospora</taxon>
    </lineage>
</organism>
<feature type="transmembrane region" description="Helical" evidence="1">
    <location>
        <begin position="61"/>
        <end position="83"/>
    </location>
</feature>
<evidence type="ECO:0000313" key="2">
    <source>
        <dbReference type="EMBL" id="RKN25566.1"/>
    </source>
</evidence>
<gene>
    <name evidence="2" type="ORF">D7044_31310</name>
</gene>
<accession>A0A3A9Y1Y2</accession>
<name>A0A3A9Y1Y2_9ACTN</name>
<comment type="caution">
    <text evidence="2">The sequence shown here is derived from an EMBL/GenBank/DDBJ whole genome shotgun (WGS) entry which is preliminary data.</text>
</comment>
<dbReference type="AlphaFoldDB" id="A0A3A9Y1Y2"/>
<dbReference type="RefSeq" id="WP_120691045.1">
    <property type="nucleotide sequence ID" value="NZ_RAZT01000024.1"/>
</dbReference>
<keyword evidence="1" id="KW-0812">Transmembrane</keyword>